<evidence type="ECO:0000313" key="2">
    <source>
        <dbReference type="Proteomes" id="UP001488838"/>
    </source>
</evidence>
<dbReference type="Proteomes" id="UP001488838">
    <property type="component" value="Unassembled WGS sequence"/>
</dbReference>
<name>A0AAW0K0D2_MYOGA</name>
<proteinExistence type="predicted"/>
<dbReference type="AlphaFoldDB" id="A0AAW0K0D2"/>
<keyword evidence="2" id="KW-1185">Reference proteome</keyword>
<gene>
    <name evidence="1" type="ORF">U0070_015340</name>
</gene>
<accession>A0AAW0K0D2</accession>
<evidence type="ECO:0000313" key="1">
    <source>
        <dbReference type="EMBL" id="KAK7832193.1"/>
    </source>
</evidence>
<protein>
    <submittedName>
        <fullName evidence="1">Uncharacterized protein</fullName>
    </submittedName>
</protein>
<dbReference type="EMBL" id="JBBHLL010000011">
    <property type="protein sequence ID" value="KAK7832193.1"/>
    <property type="molecule type" value="Genomic_DNA"/>
</dbReference>
<comment type="caution">
    <text evidence="1">The sequence shown here is derived from an EMBL/GenBank/DDBJ whole genome shotgun (WGS) entry which is preliminary data.</text>
</comment>
<reference evidence="1 2" key="1">
    <citation type="journal article" date="2023" name="bioRxiv">
        <title>Conserved and derived expression patterns and positive selection on dental genes reveal complex evolutionary context of ever-growing rodent molars.</title>
        <authorList>
            <person name="Calamari Z.T."/>
            <person name="Song A."/>
            <person name="Cohen E."/>
            <person name="Akter M."/>
            <person name="Roy R.D."/>
            <person name="Hallikas O."/>
            <person name="Christensen M.M."/>
            <person name="Li P."/>
            <person name="Marangoni P."/>
            <person name="Jernvall J."/>
            <person name="Klein O.D."/>
        </authorList>
    </citation>
    <scope>NUCLEOTIDE SEQUENCE [LARGE SCALE GENOMIC DNA]</scope>
    <source>
        <strain evidence="1">V071</strain>
    </source>
</reference>
<sequence length="106" mass="12275">MGVSSTENLLEIEGMAKCLPFYGVMDLKEILNAIIDRNAKEPYQCRPRKGEAVRLSRQLPMYLPREDIQELISRMKHQFGNEIKDSLEHQFRVADTLNTNSETEHP</sequence>
<organism evidence="1 2">
    <name type="scientific">Myodes glareolus</name>
    <name type="common">Bank vole</name>
    <name type="synonym">Clethrionomys glareolus</name>
    <dbReference type="NCBI Taxonomy" id="447135"/>
    <lineage>
        <taxon>Eukaryota</taxon>
        <taxon>Metazoa</taxon>
        <taxon>Chordata</taxon>
        <taxon>Craniata</taxon>
        <taxon>Vertebrata</taxon>
        <taxon>Euteleostomi</taxon>
        <taxon>Mammalia</taxon>
        <taxon>Eutheria</taxon>
        <taxon>Euarchontoglires</taxon>
        <taxon>Glires</taxon>
        <taxon>Rodentia</taxon>
        <taxon>Myomorpha</taxon>
        <taxon>Muroidea</taxon>
        <taxon>Cricetidae</taxon>
        <taxon>Arvicolinae</taxon>
        <taxon>Myodes</taxon>
    </lineage>
</organism>